<dbReference type="HOGENOM" id="CLU_010194_1_0_3"/>
<dbReference type="Gene3D" id="3.40.50.720">
    <property type="entry name" value="NAD(P)-binding Rossmann-like Domain"/>
    <property type="match status" value="1"/>
</dbReference>
<gene>
    <name evidence="3" type="ORF">MC7420_4324</name>
</gene>
<dbReference type="SUPFAM" id="SSF51735">
    <property type="entry name" value="NAD(P)-binding Rossmann-fold domains"/>
    <property type="match status" value="1"/>
</dbReference>
<dbReference type="PANTHER" id="PTHR42879:SF2">
    <property type="entry name" value="3-OXOACYL-[ACYL-CARRIER-PROTEIN] REDUCTASE FABG"/>
    <property type="match status" value="1"/>
</dbReference>
<proteinExistence type="inferred from homology"/>
<dbReference type="InterPro" id="IPR002347">
    <property type="entry name" value="SDR_fam"/>
</dbReference>
<dbReference type="NCBIfam" id="NF009466">
    <property type="entry name" value="PRK12826.1-2"/>
    <property type="match status" value="1"/>
</dbReference>
<sequence>MRFKNKIAVITGASSGIGKATATLLAKEGSTVVLNARKEEQLEAVAAEIARNYTSPLVIRGDICEALTLDRLVQKPLEQFGRIDIWINNAGGGAPAKPLEQITMTEWNEILNRNLSSVFRCCQKVATVFKQQQYGRIVNVSSLAGRDKSLLAGVDYSASKAGLIGMTRHLAALLASDNITVNTVAPGATLTERIAQRWSTLSPEAQQKIIDTIPLGRLGKPEDIAPAIAFLASDEASYITGAVIDVNGGCFMS</sequence>
<dbReference type="GO" id="GO:0032787">
    <property type="term" value="P:monocarboxylic acid metabolic process"/>
    <property type="evidence" value="ECO:0007669"/>
    <property type="project" value="UniProtKB-ARBA"/>
</dbReference>
<reference evidence="3 4" key="1">
    <citation type="submission" date="2008-07" db="EMBL/GenBank/DDBJ databases">
        <authorList>
            <person name="Tandeau de Marsac N."/>
            <person name="Ferriera S."/>
            <person name="Johnson J."/>
            <person name="Kravitz S."/>
            <person name="Beeson K."/>
            <person name="Sutton G."/>
            <person name="Rogers Y.-H."/>
            <person name="Friedman R."/>
            <person name="Frazier M."/>
            <person name="Venter J.C."/>
        </authorList>
    </citation>
    <scope>NUCLEOTIDE SEQUENCE [LARGE SCALE GENOMIC DNA]</scope>
    <source>
        <strain evidence="3 4">PCC 7420</strain>
    </source>
</reference>
<dbReference type="OrthoDB" id="560660at2"/>
<comment type="similarity">
    <text evidence="1">Belongs to the short-chain dehydrogenases/reductases (SDR) family.</text>
</comment>
<dbReference type="PRINTS" id="PR00080">
    <property type="entry name" value="SDRFAMILY"/>
</dbReference>
<dbReference type="Proteomes" id="UP000003835">
    <property type="component" value="Unassembled WGS sequence"/>
</dbReference>
<keyword evidence="2" id="KW-0560">Oxidoreductase</keyword>
<evidence type="ECO:0000256" key="1">
    <source>
        <dbReference type="ARBA" id="ARBA00006484"/>
    </source>
</evidence>
<accession>B4W3U4</accession>
<dbReference type="STRING" id="118168.MC7420_4324"/>
<dbReference type="PANTHER" id="PTHR42879">
    <property type="entry name" value="3-OXOACYL-(ACYL-CARRIER-PROTEIN) REDUCTASE"/>
    <property type="match status" value="1"/>
</dbReference>
<dbReference type="InterPro" id="IPR036291">
    <property type="entry name" value="NAD(P)-bd_dom_sf"/>
</dbReference>
<dbReference type="Pfam" id="PF13561">
    <property type="entry name" value="adh_short_C2"/>
    <property type="match status" value="1"/>
</dbReference>
<dbReference type="FunFam" id="3.40.50.720:FF:000173">
    <property type="entry name" value="3-oxoacyl-[acyl-carrier protein] reductase"/>
    <property type="match status" value="1"/>
</dbReference>
<organism evidence="3 4">
    <name type="scientific">Coleofasciculus chthonoplastes PCC 7420</name>
    <dbReference type="NCBI Taxonomy" id="118168"/>
    <lineage>
        <taxon>Bacteria</taxon>
        <taxon>Bacillati</taxon>
        <taxon>Cyanobacteriota</taxon>
        <taxon>Cyanophyceae</taxon>
        <taxon>Coleofasciculales</taxon>
        <taxon>Coleofasciculaceae</taxon>
        <taxon>Coleofasciculus</taxon>
    </lineage>
</organism>
<dbReference type="eggNOG" id="COG1028">
    <property type="taxonomic scope" value="Bacteria"/>
</dbReference>
<dbReference type="PROSITE" id="PS00061">
    <property type="entry name" value="ADH_SHORT"/>
    <property type="match status" value="1"/>
</dbReference>
<dbReference type="InterPro" id="IPR020904">
    <property type="entry name" value="Sc_DH/Rdtase_CS"/>
</dbReference>
<dbReference type="RefSeq" id="WP_006106050.1">
    <property type="nucleotide sequence ID" value="NZ_DS989876.1"/>
</dbReference>
<dbReference type="InterPro" id="IPR050259">
    <property type="entry name" value="SDR"/>
</dbReference>
<evidence type="ECO:0000313" key="4">
    <source>
        <dbReference type="Proteomes" id="UP000003835"/>
    </source>
</evidence>
<dbReference type="GO" id="GO:0016491">
    <property type="term" value="F:oxidoreductase activity"/>
    <property type="evidence" value="ECO:0007669"/>
    <property type="project" value="UniProtKB-KW"/>
</dbReference>
<dbReference type="EMBL" id="DS989876">
    <property type="protein sequence ID" value="EDX71137.1"/>
    <property type="molecule type" value="Genomic_DNA"/>
</dbReference>
<keyword evidence="4" id="KW-1185">Reference proteome</keyword>
<evidence type="ECO:0000256" key="2">
    <source>
        <dbReference type="ARBA" id="ARBA00023002"/>
    </source>
</evidence>
<dbReference type="AlphaFoldDB" id="B4W3U4"/>
<protein>
    <submittedName>
        <fullName evidence="3">Oxidoreductase, short chain dehydrogenase/reductase family</fullName>
    </submittedName>
</protein>
<dbReference type="NCBIfam" id="NF005559">
    <property type="entry name" value="PRK07231.1"/>
    <property type="match status" value="1"/>
</dbReference>
<dbReference type="PRINTS" id="PR00081">
    <property type="entry name" value="GDHRDH"/>
</dbReference>
<dbReference type="CDD" id="cd05233">
    <property type="entry name" value="SDR_c"/>
    <property type="match status" value="1"/>
</dbReference>
<evidence type="ECO:0000313" key="3">
    <source>
        <dbReference type="EMBL" id="EDX71137.1"/>
    </source>
</evidence>
<name>B4W3U4_9CYAN</name>